<protein>
    <submittedName>
        <fullName evidence="1">Uncharacterized protein</fullName>
    </submittedName>
</protein>
<dbReference type="AlphaFoldDB" id="A0A183MMW1"/>
<dbReference type="EMBL" id="UZAI01017360">
    <property type="protein sequence ID" value="VDP23708.1"/>
    <property type="molecule type" value="Genomic_DNA"/>
</dbReference>
<sequence length="37" mass="4195">MTLSNFSNVDYICIAQGDDNSILSNEEFNKIFILSTH</sequence>
<name>A0A183MMW1_9TREM</name>
<evidence type="ECO:0000313" key="1">
    <source>
        <dbReference type="EMBL" id="VDP23708.1"/>
    </source>
</evidence>
<proteinExistence type="predicted"/>
<dbReference type="Proteomes" id="UP000277204">
    <property type="component" value="Unassembled WGS sequence"/>
</dbReference>
<gene>
    <name evidence="1" type="ORF">SMRZ_LOCUS17386</name>
</gene>
<evidence type="ECO:0000313" key="2">
    <source>
        <dbReference type="Proteomes" id="UP000277204"/>
    </source>
</evidence>
<accession>A0A183MMW1</accession>
<organism evidence="1 2">
    <name type="scientific">Schistosoma margrebowiei</name>
    <dbReference type="NCBI Taxonomy" id="48269"/>
    <lineage>
        <taxon>Eukaryota</taxon>
        <taxon>Metazoa</taxon>
        <taxon>Spiralia</taxon>
        <taxon>Lophotrochozoa</taxon>
        <taxon>Platyhelminthes</taxon>
        <taxon>Trematoda</taxon>
        <taxon>Digenea</taxon>
        <taxon>Strigeidida</taxon>
        <taxon>Schistosomatoidea</taxon>
        <taxon>Schistosomatidae</taxon>
        <taxon>Schistosoma</taxon>
    </lineage>
</organism>
<keyword evidence="2" id="KW-1185">Reference proteome</keyword>
<reference evidence="1 2" key="1">
    <citation type="submission" date="2018-11" db="EMBL/GenBank/DDBJ databases">
        <authorList>
            <consortium name="Pathogen Informatics"/>
        </authorList>
    </citation>
    <scope>NUCLEOTIDE SEQUENCE [LARGE SCALE GENOMIC DNA]</scope>
    <source>
        <strain evidence="1 2">Zambia</strain>
    </source>
</reference>